<evidence type="ECO:0000256" key="7">
    <source>
        <dbReference type="SAM" id="MobiDB-lite"/>
    </source>
</evidence>
<comment type="similarity">
    <text evidence="1">Belongs to the zeta toxin family.</text>
</comment>
<dbReference type="GO" id="GO:0005524">
    <property type="term" value="F:ATP binding"/>
    <property type="evidence" value="ECO:0007669"/>
    <property type="project" value="UniProtKB-KW"/>
</dbReference>
<dbReference type="SUPFAM" id="SSF52540">
    <property type="entry name" value="P-loop containing nucleoside triphosphate hydrolases"/>
    <property type="match status" value="1"/>
</dbReference>
<comment type="catalytic activity">
    <reaction evidence="6">
        <text>UDP-N-acetyl-alpha-D-glucosamine + ATP = UDP-N-acetyl-alpha-D-glucosamine 3'-phosphate + ADP + H(+)</text>
        <dbReference type="Rhea" id="RHEA:32671"/>
        <dbReference type="ChEBI" id="CHEBI:15378"/>
        <dbReference type="ChEBI" id="CHEBI:30616"/>
        <dbReference type="ChEBI" id="CHEBI:57705"/>
        <dbReference type="ChEBI" id="CHEBI:64353"/>
        <dbReference type="ChEBI" id="CHEBI:456216"/>
        <dbReference type="EC" id="2.7.1.176"/>
    </reaction>
</comment>
<dbReference type="Pfam" id="PF06414">
    <property type="entry name" value="Zeta_toxin"/>
    <property type="match status" value="1"/>
</dbReference>
<reference evidence="9 10" key="1">
    <citation type="submission" date="2020-07" db="EMBL/GenBank/DDBJ databases">
        <title>Sequencing the genomes of 1000 actinobacteria strains.</title>
        <authorList>
            <person name="Klenk H.-P."/>
        </authorList>
    </citation>
    <scope>NUCLEOTIDE SEQUENCE [LARGE SCALE GENOMIC DNA]</scope>
    <source>
        <strain evidence="9 10">DSM 44442</strain>
    </source>
</reference>
<sequence>MAFEEYDLTREQLDHIFERPRRSVRRFVFGRHTPTPDDPVLVLVGGQTGAGKSRAVENIMERHEGVVPIIGDELRAFHPRYREVMRTDKLAMPDATAQASGELLRRSLDYALAERYSVLLEGTFRNPLMVAQTAQRFYRQGYRVEVVGLAVPERTSLLSTVDRYLEAPENAARWTPAEAHDISYRMVPATLQAMEDSPHIQRLSVANRTGEDLLTNTRTPTGEWGNPTPGAAVVATKVARDAPLSPEAANAWLKGYVASTRELAIRGQLNEVTRPTVEYLGRIADHAASIAFPHDAQAREMLSEHLTRLQQAPDTAVDLRDEELDSRLDGWVSDRPASTEPGQQHETGAPGQEPDLELADRVVVDDLRAQRGDRAASRFDMLLSGMSEEETTAAITSWEALGKPETAQEREVRLRADQATLEGTERTPSVAKVPERGKEPQASFGSPEETLESYQGAAGEGEEKTASAVWETPKPSMMSLAALRTEWAVYDDLHGYGRRPQTLSVRTPSKEPGSYAALLHPNTSAVYERDQRQNESDGNQPGG</sequence>
<dbReference type="EC" id="2.7.1.176" evidence="2"/>
<evidence type="ECO:0000313" key="9">
    <source>
        <dbReference type="EMBL" id="NYJ34897.1"/>
    </source>
</evidence>
<dbReference type="InterPro" id="IPR010488">
    <property type="entry name" value="Zeta_toxin_domain"/>
</dbReference>
<dbReference type="RefSeq" id="WP_179823776.1">
    <property type="nucleotide sequence ID" value="NZ_JACCFS010000001.1"/>
</dbReference>
<feature type="domain" description="Zeta toxin" evidence="8">
    <location>
        <begin position="33"/>
        <end position="216"/>
    </location>
</feature>
<dbReference type="InterPro" id="IPR027417">
    <property type="entry name" value="P-loop_NTPase"/>
</dbReference>
<dbReference type="GO" id="GO:0016301">
    <property type="term" value="F:kinase activity"/>
    <property type="evidence" value="ECO:0007669"/>
    <property type="project" value="InterPro"/>
</dbReference>
<protein>
    <recommendedName>
        <fullName evidence="5">UDP-N-acetylglucosamine kinase</fullName>
        <ecNumber evidence="2">2.7.1.176</ecNumber>
    </recommendedName>
    <alternativeName>
        <fullName evidence="5">UDP-N-acetylglucosamine kinase</fullName>
    </alternativeName>
</protein>
<name>A0A7Z0EMK9_9ACTN</name>
<evidence type="ECO:0000256" key="2">
    <source>
        <dbReference type="ARBA" id="ARBA00011963"/>
    </source>
</evidence>
<evidence type="ECO:0000313" key="10">
    <source>
        <dbReference type="Proteomes" id="UP000572051"/>
    </source>
</evidence>
<evidence type="ECO:0000256" key="6">
    <source>
        <dbReference type="ARBA" id="ARBA00048178"/>
    </source>
</evidence>
<feature type="region of interest" description="Disordered" evidence="7">
    <location>
        <begin position="329"/>
        <end position="357"/>
    </location>
</feature>
<organism evidence="9 10">
    <name type="scientific">Nocardiopsis aegyptia</name>
    <dbReference type="NCBI Taxonomy" id="220378"/>
    <lineage>
        <taxon>Bacteria</taxon>
        <taxon>Bacillati</taxon>
        <taxon>Actinomycetota</taxon>
        <taxon>Actinomycetes</taxon>
        <taxon>Streptosporangiales</taxon>
        <taxon>Nocardiopsidaceae</taxon>
        <taxon>Nocardiopsis</taxon>
    </lineage>
</organism>
<evidence type="ECO:0000256" key="3">
    <source>
        <dbReference type="ARBA" id="ARBA00022741"/>
    </source>
</evidence>
<accession>A0A7Z0EMK9</accession>
<evidence type="ECO:0000259" key="8">
    <source>
        <dbReference type="Pfam" id="PF06414"/>
    </source>
</evidence>
<dbReference type="EMBL" id="JACCFS010000001">
    <property type="protein sequence ID" value="NYJ34897.1"/>
    <property type="molecule type" value="Genomic_DNA"/>
</dbReference>
<keyword evidence="4" id="KW-0067">ATP-binding</keyword>
<feature type="region of interest" description="Disordered" evidence="7">
    <location>
        <begin position="497"/>
        <end position="543"/>
    </location>
</feature>
<evidence type="ECO:0000256" key="4">
    <source>
        <dbReference type="ARBA" id="ARBA00022840"/>
    </source>
</evidence>
<proteinExistence type="inferred from homology"/>
<comment type="caution">
    <text evidence="9">The sequence shown here is derived from an EMBL/GenBank/DDBJ whole genome shotgun (WGS) entry which is preliminary data.</text>
</comment>
<keyword evidence="10" id="KW-1185">Reference proteome</keyword>
<evidence type="ECO:0000256" key="5">
    <source>
        <dbReference type="ARBA" id="ARBA00032897"/>
    </source>
</evidence>
<evidence type="ECO:0000256" key="1">
    <source>
        <dbReference type="ARBA" id="ARBA00009104"/>
    </source>
</evidence>
<keyword evidence="3" id="KW-0547">Nucleotide-binding</keyword>
<dbReference type="AlphaFoldDB" id="A0A7Z0EMK9"/>
<feature type="region of interest" description="Disordered" evidence="7">
    <location>
        <begin position="420"/>
        <end position="471"/>
    </location>
</feature>
<dbReference type="Gene3D" id="3.40.50.300">
    <property type="entry name" value="P-loop containing nucleotide triphosphate hydrolases"/>
    <property type="match status" value="1"/>
</dbReference>
<gene>
    <name evidence="9" type="ORF">HNR10_002778</name>
</gene>
<dbReference type="Proteomes" id="UP000572051">
    <property type="component" value="Unassembled WGS sequence"/>
</dbReference>